<dbReference type="GO" id="GO:0050660">
    <property type="term" value="F:flavin adenine dinucleotide binding"/>
    <property type="evidence" value="ECO:0007669"/>
    <property type="project" value="InterPro"/>
</dbReference>
<keyword evidence="11" id="KW-1185">Reference proteome</keyword>
<reference evidence="10" key="1">
    <citation type="submission" date="2022-08" db="EMBL/GenBank/DDBJ databases">
        <title>Nisaea acidiphila sp. nov., isolated from a marine algal debris and emended description of the genus Nisaea Urios et al. 2008.</title>
        <authorList>
            <person name="Kwon K."/>
        </authorList>
    </citation>
    <scope>NUCLEOTIDE SEQUENCE</scope>
    <source>
        <strain evidence="10">MEBiC11861</strain>
    </source>
</reference>
<dbReference type="InterPro" id="IPR046373">
    <property type="entry name" value="Acyl-CoA_Oxase/DH_mid-dom_sf"/>
</dbReference>
<feature type="domain" description="Acyl-CoA dehydrogenase/oxidase N-terminal" evidence="9">
    <location>
        <begin position="6"/>
        <end position="118"/>
    </location>
</feature>
<dbReference type="SUPFAM" id="SSF56645">
    <property type="entry name" value="Acyl-CoA dehydrogenase NM domain-like"/>
    <property type="match status" value="1"/>
</dbReference>
<dbReference type="Gene3D" id="2.40.110.10">
    <property type="entry name" value="Butyryl-CoA Dehydrogenase, subunit A, domain 2"/>
    <property type="match status" value="1"/>
</dbReference>
<dbReference type="InterPro" id="IPR009100">
    <property type="entry name" value="AcylCoA_DH/oxidase_NM_dom_sf"/>
</dbReference>
<proteinExistence type="inferred from homology"/>
<dbReference type="Pfam" id="PF02770">
    <property type="entry name" value="Acyl-CoA_dh_M"/>
    <property type="match status" value="1"/>
</dbReference>
<dbReference type="InterPro" id="IPR006091">
    <property type="entry name" value="Acyl-CoA_Oxase/DH_mid-dom"/>
</dbReference>
<dbReference type="Proteomes" id="UP001060336">
    <property type="component" value="Chromosome"/>
</dbReference>
<dbReference type="InterPro" id="IPR037069">
    <property type="entry name" value="AcylCoA_DH/ox_N_sf"/>
</dbReference>
<dbReference type="AlphaFoldDB" id="A0A9J7ANM3"/>
<evidence type="ECO:0000256" key="2">
    <source>
        <dbReference type="ARBA" id="ARBA00009347"/>
    </source>
</evidence>
<dbReference type="SUPFAM" id="SSF47203">
    <property type="entry name" value="Acyl-CoA dehydrogenase C-terminal domain-like"/>
    <property type="match status" value="1"/>
</dbReference>
<dbReference type="InterPro" id="IPR013786">
    <property type="entry name" value="AcylCoA_DH/ox_N"/>
</dbReference>
<comment type="cofactor">
    <cofactor evidence="1 6">
        <name>FAD</name>
        <dbReference type="ChEBI" id="CHEBI:57692"/>
    </cofactor>
</comment>
<dbReference type="EMBL" id="CP102480">
    <property type="protein sequence ID" value="UUX48538.1"/>
    <property type="molecule type" value="Genomic_DNA"/>
</dbReference>
<dbReference type="Gene3D" id="1.20.140.10">
    <property type="entry name" value="Butyryl-CoA Dehydrogenase, subunit A, domain 3"/>
    <property type="match status" value="1"/>
</dbReference>
<dbReference type="PANTHER" id="PTHR43884">
    <property type="entry name" value="ACYL-COA DEHYDROGENASE"/>
    <property type="match status" value="1"/>
</dbReference>
<evidence type="ECO:0000256" key="6">
    <source>
        <dbReference type="RuleBase" id="RU362125"/>
    </source>
</evidence>
<protein>
    <submittedName>
        <fullName evidence="10">Acyl-CoA dehydrogenase family protein</fullName>
    </submittedName>
</protein>
<evidence type="ECO:0000256" key="4">
    <source>
        <dbReference type="ARBA" id="ARBA00022827"/>
    </source>
</evidence>
<evidence type="ECO:0000313" key="10">
    <source>
        <dbReference type="EMBL" id="UUX48538.1"/>
    </source>
</evidence>
<dbReference type="Pfam" id="PF00441">
    <property type="entry name" value="Acyl-CoA_dh_1"/>
    <property type="match status" value="1"/>
</dbReference>
<keyword evidence="5 6" id="KW-0560">Oxidoreductase</keyword>
<evidence type="ECO:0000313" key="11">
    <source>
        <dbReference type="Proteomes" id="UP001060336"/>
    </source>
</evidence>
<feature type="domain" description="Acyl-CoA oxidase/dehydrogenase middle" evidence="8">
    <location>
        <begin position="122"/>
        <end position="215"/>
    </location>
</feature>
<comment type="similarity">
    <text evidence="2 6">Belongs to the acyl-CoA dehydrogenase family.</text>
</comment>
<dbReference type="Gene3D" id="1.10.540.10">
    <property type="entry name" value="Acyl-CoA dehydrogenase/oxidase, N-terminal domain"/>
    <property type="match status" value="1"/>
</dbReference>
<feature type="domain" description="Acyl-CoA dehydrogenase/oxidase C-terminal" evidence="7">
    <location>
        <begin position="233"/>
        <end position="371"/>
    </location>
</feature>
<organism evidence="10 11">
    <name type="scientific">Nisaea acidiphila</name>
    <dbReference type="NCBI Taxonomy" id="1862145"/>
    <lineage>
        <taxon>Bacteria</taxon>
        <taxon>Pseudomonadati</taxon>
        <taxon>Pseudomonadota</taxon>
        <taxon>Alphaproteobacteria</taxon>
        <taxon>Rhodospirillales</taxon>
        <taxon>Thalassobaculaceae</taxon>
        <taxon>Nisaea</taxon>
    </lineage>
</organism>
<dbReference type="InterPro" id="IPR009075">
    <property type="entry name" value="AcylCo_DH/oxidase_C"/>
</dbReference>
<dbReference type="RefSeq" id="WP_257767045.1">
    <property type="nucleotide sequence ID" value="NZ_CP102480.1"/>
</dbReference>
<dbReference type="PANTHER" id="PTHR43884:SF20">
    <property type="entry name" value="ACYL-COA DEHYDROGENASE FADE28"/>
    <property type="match status" value="1"/>
</dbReference>
<dbReference type="KEGG" id="naci:NUH88_14085"/>
<evidence type="ECO:0000259" key="8">
    <source>
        <dbReference type="Pfam" id="PF02770"/>
    </source>
</evidence>
<gene>
    <name evidence="10" type="ORF">NUH88_14085</name>
</gene>
<dbReference type="CDD" id="cd00567">
    <property type="entry name" value="ACAD"/>
    <property type="match status" value="1"/>
</dbReference>
<evidence type="ECO:0000259" key="7">
    <source>
        <dbReference type="Pfam" id="PF00441"/>
    </source>
</evidence>
<accession>A0A9J7ANM3</accession>
<evidence type="ECO:0000259" key="9">
    <source>
        <dbReference type="Pfam" id="PF02771"/>
    </source>
</evidence>
<sequence>MDFSLSEEQRMLKDTVERLVRETYDFEKRQKIAASEEGFSRDVWGQLAELGMLGVPFAEEFGGLGSGGVDLMILGEAMGRGLVVEPYLSTVVLGGGLIDLLGSAEQKESLLNAVVGGETLLAFAHGEPDSRYEPAHVRCKAEKTGGGWTLTGRKSVVLNGAAADQLIVSARISGGHDDEDGIGLFLVGKDAANLKVHGTPGIDGTHVAEIALDGVEVGADAVLGTPGACFAAIEEVMARAIVMLAGEAVGAMEVAVETTVEYLKTRKQFGKALSQFQVLQHRAVDMRISLEQAKSLAVLAAARLGEPRAVREMAISAAKAGIGQHARIVGELAIQLHGGIGMTWEVPVAHYAKRLVMIDHLFGDTDHHLERFAALSDAAA</sequence>
<evidence type="ECO:0000256" key="3">
    <source>
        <dbReference type="ARBA" id="ARBA00022630"/>
    </source>
</evidence>
<keyword evidence="4 6" id="KW-0274">FAD</keyword>
<name>A0A9J7ANM3_9PROT</name>
<keyword evidence="3 6" id="KW-0285">Flavoprotein</keyword>
<evidence type="ECO:0000256" key="1">
    <source>
        <dbReference type="ARBA" id="ARBA00001974"/>
    </source>
</evidence>
<dbReference type="Pfam" id="PF02771">
    <property type="entry name" value="Acyl-CoA_dh_N"/>
    <property type="match status" value="1"/>
</dbReference>
<evidence type="ECO:0000256" key="5">
    <source>
        <dbReference type="ARBA" id="ARBA00023002"/>
    </source>
</evidence>
<dbReference type="InterPro" id="IPR036250">
    <property type="entry name" value="AcylCo_DH-like_C"/>
</dbReference>
<dbReference type="GO" id="GO:0003995">
    <property type="term" value="F:acyl-CoA dehydrogenase activity"/>
    <property type="evidence" value="ECO:0007669"/>
    <property type="project" value="TreeGrafter"/>
</dbReference>